<evidence type="ECO:0000256" key="3">
    <source>
        <dbReference type="ARBA" id="ARBA00022989"/>
    </source>
</evidence>
<comment type="caution">
    <text evidence="6">The sequence shown here is derived from an EMBL/GenBank/DDBJ whole genome shotgun (WGS) entry which is preliminary data.</text>
</comment>
<dbReference type="Gene3D" id="1.20.120.1630">
    <property type="match status" value="1"/>
</dbReference>
<comment type="subcellular location">
    <subcellularLocation>
        <location evidence="1">Endomembrane system</location>
        <topology evidence="1">Multi-pass membrane protein</topology>
    </subcellularLocation>
</comment>
<feature type="transmembrane region" description="Helical" evidence="5">
    <location>
        <begin position="106"/>
        <end position="133"/>
    </location>
</feature>
<keyword evidence="3 5" id="KW-1133">Transmembrane helix</keyword>
<feature type="transmembrane region" description="Helical" evidence="5">
    <location>
        <begin position="222"/>
        <end position="239"/>
    </location>
</feature>
<dbReference type="PANTHER" id="PTHR12714:SF9">
    <property type="entry name" value="PROTEIN-S-ISOPRENYLCYSTEINE O-METHYLTRANSFERASE"/>
    <property type="match status" value="1"/>
</dbReference>
<evidence type="ECO:0000256" key="5">
    <source>
        <dbReference type="SAM" id="Phobius"/>
    </source>
</evidence>
<evidence type="ECO:0000256" key="1">
    <source>
        <dbReference type="ARBA" id="ARBA00004127"/>
    </source>
</evidence>
<name>A0ABW3J546_9HYPH</name>
<keyword evidence="6" id="KW-0489">Methyltransferase</keyword>
<evidence type="ECO:0000313" key="6">
    <source>
        <dbReference type="EMBL" id="MFD0985553.1"/>
    </source>
</evidence>
<organism evidence="6 7">
    <name type="scientific">Methyloligella solikamskensis</name>
    <dbReference type="NCBI Taxonomy" id="1177756"/>
    <lineage>
        <taxon>Bacteria</taxon>
        <taxon>Pseudomonadati</taxon>
        <taxon>Pseudomonadota</taxon>
        <taxon>Alphaproteobacteria</taxon>
        <taxon>Hyphomicrobiales</taxon>
        <taxon>Hyphomicrobiaceae</taxon>
        <taxon>Methyloligella</taxon>
    </lineage>
</organism>
<keyword evidence="2 5" id="KW-0812">Transmembrane</keyword>
<gene>
    <name evidence="6" type="ORF">ACFQ2F_00380</name>
</gene>
<evidence type="ECO:0000313" key="7">
    <source>
        <dbReference type="Proteomes" id="UP001597102"/>
    </source>
</evidence>
<accession>A0ABW3J546</accession>
<keyword evidence="4 5" id="KW-0472">Membrane</keyword>
<keyword evidence="6" id="KW-0808">Transferase</keyword>
<evidence type="ECO:0000256" key="4">
    <source>
        <dbReference type="ARBA" id="ARBA00023136"/>
    </source>
</evidence>
<dbReference type="EMBL" id="JBHTJO010000001">
    <property type="protein sequence ID" value="MFD0985553.1"/>
    <property type="molecule type" value="Genomic_DNA"/>
</dbReference>
<dbReference type="GO" id="GO:0032259">
    <property type="term" value="P:methylation"/>
    <property type="evidence" value="ECO:0007669"/>
    <property type="project" value="UniProtKB-KW"/>
</dbReference>
<dbReference type="Pfam" id="PF04191">
    <property type="entry name" value="PEMT"/>
    <property type="match status" value="1"/>
</dbReference>
<keyword evidence="7" id="KW-1185">Reference proteome</keyword>
<dbReference type="RefSeq" id="WP_379084052.1">
    <property type="nucleotide sequence ID" value="NZ_JBHTJO010000001.1"/>
</dbReference>
<dbReference type="EC" id="2.1.1.100" evidence="6"/>
<feature type="transmembrane region" description="Helical" evidence="5">
    <location>
        <begin position="186"/>
        <end position="202"/>
    </location>
</feature>
<dbReference type="PANTHER" id="PTHR12714">
    <property type="entry name" value="PROTEIN-S ISOPRENYLCYSTEINE O-METHYLTRANSFERASE"/>
    <property type="match status" value="1"/>
</dbReference>
<protein>
    <submittedName>
        <fullName evidence="6">Methyltransferase family protein</fullName>
        <ecNumber evidence="6">2.1.1.100</ecNumber>
        <ecNumber evidence="6">2.1.1.334</ecNumber>
    </submittedName>
</protein>
<reference evidence="7" key="1">
    <citation type="journal article" date="2019" name="Int. J. Syst. Evol. Microbiol.">
        <title>The Global Catalogue of Microorganisms (GCM) 10K type strain sequencing project: providing services to taxonomists for standard genome sequencing and annotation.</title>
        <authorList>
            <consortium name="The Broad Institute Genomics Platform"/>
            <consortium name="The Broad Institute Genome Sequencing Center for Infectious Disease"/>
            <person name="Wu L."/>
            <person name="Ma J."/>
        </authorList>
    </citation>
    <scope>NUCLEOTIDE SEQUENCE [LARGE SCALE GENOMIC DNA]</scope>
    <source>
        <strain evidence="7">CCUG 61697</strain>
    </source>
</reference>
<evidence type="ECO:0000256" key="2">
    <source>
        <dbReference type="ARBA" id="ARBA00022692"/>
    </source>
</evidence>
<dbReference type="InterPro" id="IPR007318">
    <property type="entry name" value="Phopholipid_MeTrfase"/>
</dbReference>
<dbReference type="Proteomes" id="UP001597102">
    <property type="component" value="Unassembled WGS sequence"/>
</dbReference>
<proteinExistence type="predicted"/>
<feature type="transmembrane region" description="Helical" evidence="5">
    <location>
        <begin position="20"/>
        <end position="37"/>
    </location>
</feature>
<sequence length="249" mass="28731">MLRDEMTKHGATLFRYRSFLPFLILPLAIYYFAVFMARDTGGEGAEQLIQHLALLVSLSGLALRAFTVGYTPPNTSGRNTKQQKADRLNTKGPYSIVRHPLYTANFLIFAGFLLLFESLGFFLIGTLAFFLYYERIASAEESFLEGKFGERYRRWSARVPAFFPNPFLWRAPSRGFSVRKVFRRETPGWLLVVSVFTLFEIVEDVLFEHEGLVQWIRREPDWLAFLALGVALYCTSKLLRRRTSLLNSI</sequence>
<dbReference type="GO" id="GO:0004671">
    <property type="term" value="F:protein C-terminal S-isoprenylcysteine carboxyl O-methyltransferase activity"/>
    <property type="evidence" value="ECO:0007669"/>
    <property type="project" value="UniProtKB-EC"/>
</dbReference>
<dbReference type="EC" id="2.1.1.334" evidence="6"/>